<organism evidence="2 3">
    <name type="scientific">Gemmatimonas phototrophica</name>
    <dbReference type="NCBI Taxonomy" id="1379270"/>
    <lineage>
        <taxon>Bacteria</taxon>
        <taxon>Pseudomonadati</taxon>
        <taxon>Gemmatimonadota</taxon>
        <taxon>Gemmatimonadia</taxon>
        <taxon>Gemmatimonadales</taxon>
        <taxon>Gemmatimonadaceae</taxon>
        <taxon>Gemmatimonas</taxon>
    </lineage>
</organism>
<evidence type="ECO:0000313" key="2">
    <source>
        <dbReference type="EMBL" id="AMW04836.1"/>
    </source>
</evidence>
<evidence type="ECO:0000313" key="3">
    <source>
        <dbReference type="Proteomes" id="UP000076404"/>
    </source>
</evidence>
<proteinExistence type="predicted"/>
<gene>
    <name evidence="2" type="ORF">GEMMAAP_08310</name>
</gene>
<name>A0A143BIH3_9BACT</name>
<accession>A0A143BIH3</accession>
<feature type="chain" id="PRO_5007506865" evidence="1">
    <location>
        <begin position="23"/>
        <end position="181"/>
    </location>
</feature>
<protein>
    <submittedName>
        <fullName evidence="2">Uncharacterized protein</fullName>
    </submittedName>
</protein>
<feature type="signal peptide" evidence="1">
    <location>
        <begin position="1"/>
        <end position="22"/>
    </location>
</feature>
<dbReference type="KEGG" id="gph:GEMMAAP_08310"/>
<dbReference type="RefSeq" id="WP_026850607.1">
    <property type="nucleotide sequence ID" value="NZ_CP011454.1"/>
</dbReference>
<evidence type="ECO:0000256" key="1">
    <source>
        <dbReference type="SAM" id="SignalP"/>
    </source>
</evidence>
<dbReference type="Proteomes" id="UP000076404">
    <property type="component" value="Chromosome"/>
</dbReference>
<dbReference type="EMBL" id="CP011454">
    <property type="protein sequence ID" value="AMW04836.1"/>
    <property type="molecule type" value="Genomic_DNA"/>
</dbReference>
<keyword evidence="3" id="KW-1185">Reference proteome</keyword>
<reference evidence="2 3" key="2">
    <citation type="journal article" date="2016" name="Environ. Microbiol. Rep.">
        <title>Metagenomic evidence for the presence of phototrophic Gemmatimonadetes bacteria in diverse environments.</title>
        <authorList>
            <person name="Zeng Y."/>
            <person name="Baumbach J."/>
            <person name="Barbosa E.G."/>
            <person name="Azevedo V."/>
            <person name="Zhang C."/>
            <person name="Koblizek M."/>
        </authorList>
    </citation>
    <scope>NUCLEOTIDE SEQUENCE [LARGE SCALE GENOMIC DNA]</scope>
    <source>
        <strain evidence="2 3">AP64</strain>
    </source>
</reference>
<dbReference type="AlphaFoldDB" id="A0A143BIH3"/>
<sequence length="181" mass="18177">MKVTRIIAAVAMSTVLAGTAQAQATNTANCTGGTPSAAASACFVRNTVSATIPWVARMEITTATTLPSPTAEDFGAPGGKSTTDPTALTVSANAGVTVTATAATAAWSGPYAKPATDLRIFLPANPSTFLTLSNTAGQTVFTSTAATSASLVNIGYNVLYSWGSDVPGSYSLAINYTLSSP</sequence>
<keyword evidence="1" id="KW-0732">Signal</keyword>
<dbReference type="STRING" id="1379270.GEMMAAP_08310"/>
<reference evidence="2 3" key="1">
    <citation type="journal article" date="2014" name="Proc. Natl. Acad. Sci. U.S.A.">
        <title>Functional type 2 photosynthetic reaction centers found in the rare bacterial phylum Gemmatimonadetes.</title>
        <authorList>
            <person name="Zeng Y."/>
            <person name="Feng F."/>
            <person name="Medova H."/>
            <person name="Dean J."/>
            <person name="Koblizek M."/>
        </authorList>
    </citation>
    <scope>NUCLEOTIDE SEQUENCE [LARGE SCALE GENOMIC DNA]</scope>
    <source>
        <strain evidence="2 3">AP64</strain>
    </source>
</reference>